<gene>
    <name evidence="1" type="ORF">HaLaN_31160</name>
</gene>
<reference evidence="1 2" key="1">
    <citation type="submission" date="2020-02" db="EMBL/GenBank/DDBJ databases">
        <title>Draft genome sequence of Haematococcus lacustris strain NIES-144.</title>
        <authorList>
            <person name="Morimoto D."/>
            <person name="Nakagawa S."/>
            <person name="Yoshida T."/>
            <person name="Sawayama S."/>
        </authorList>
    </citation>
    <scope>NUCLEOTIDE SEQUENCE [LARGE SCALE GENOMIC DNA]</scope>
    <source>
        <strain evidence="1 2">NIES-144</strain>
    </source>
</reference>
<protein>
    <submittedName>
        <fullName evidence="1">Uncharacterized protein</fullName>
    </submittedName>
</protein>
<organism evidence="1 2">
    <name type="scientific">Haematococcus lacustris</name>
    <name type="common">Green alga</name>
    <name type="synonym">Haematococcus pluvialis</name>
    <dbReference type="NCBI Taxonomy" id="44745"/>
    <lineage>
        <taxon>Eukaryota</taxon>
        <taxon>Viridiplantae</taxon>
        <taxon>Chlorophyta</taxon>
        <taxon>core chlorophytes</taxon>
        <taxon>Chlorophyceae</taxon>
        <taxon>CS clade</taxon>
        <taxon>Chlamydomonadales</taxon>
        <taxon>Haematococcaceae</taxon>
        <taxon>Haematococcus</taxon>
    </lineage>
</organism>
<proteinExistence type="predicted"/>
<sequence>MELLGAHQVLSYRPPHALLTCLMVTLLPQRQTASASQLAVLVKLLAVAAVGQALGEEGQEMMEEGKPPTL</sequence>
<keyword evidence="2" id="KW-1185">Reference proteome</keyword>
<dbReference type="AlphaFoldDB" id="A0A6A0AIY7"/>
<comment type="caution">
    <text evidence="1">The sequence shown here is derived from an EMBL/GenBank/DDBJ whole genome shotgun (WGS) entry which is preliminary data.</text>
</comment>
<dbReference type="Proteomes" id="UP000485058">
    <property type="component" value="Unassembled WGS sequence"/>
</dbReference>
<evidence type="ECO:0000313" key="2">
    <source>
        <dbReference type="Proteomes" id="UP000485058"/>
    </source>
</evidence>
<accession>A0A6A0AIY7</accession>
<evidence type="ECO:0000313" key="1">
    <source>
        <dbReference type="EMBL" id="GFH32014.1"/>
    </source>
</evidence>
<name>A0A6A0AIY7_HAELA</name>
<dbReference type="EMBL" id="BLLF01006154">
    <property type="protein sequence ID" value="GFH32014.1"/>
    <property type="molecule type" value="Genomic_DNA"/>
</dbReference>